<gene>
    <name evidence="4" type="ORF">C4520_12335</name>
</gene>
<proteinExistence type="predicted"/>
<keyword evidence="1 4" id="KW-0378">Hydrolase</keyword>
<evidence type="ECO:0000313" key="5">
    <source>
        <dbReference type="Proteomes" id="UP000265882"/>
    </source>
</evidence>
<keyword evidence="2" id="KW-0326">Glycosidase</keyword>
<dbReference type="GO" id="GO:0006152">
    <property type="term" value="P:purine nucleoside catabolic process"/>
    <property type="evidence" value="ECO:0007669"/>
    <property type="project" value="TreeGrafter"/>
</dbReference>
<evidence type="ECO:0000256" key="1">
    <source>
        <dbReference type="ARBA" id="ARBA00022801"/>
    </source>
</evidence>
<dbReference type="SUPFAM" id="SSF53590">
    <property type="entry name" value="Nucleoside hydrolase"/>
    <property type="match status" value="1"/>
</dbReference>
<comment type="caution">
    <text evidence="4">The sequence shown here is derived from an EMBL/GenBank/DDBJ whole genome shotgun (WGS) entry which is preliminary data.</text>
</comment>
<dbReference type="GO" id="GO:0008477">
    <property type="term" value="F:purine nucleosidase activity"/>
    <property type="evidence" value="ECO:0007669"/>
    <property type="project" value="TreeGrafter"/>
</dbReference>
<dbReference type="Gene3D" id="3.90.245.10">
    <property type="entry name" value="Ribonucleoside hydrolase-like"/>
    <property type="match status" value="1"/>
</dbReference>
<evidence type="ECO:0000256" key="2">
    <source>
        <dbReference type="ARBA" id="ARBA00023295"/>
    </source>
</evidence>
<protein>
    <submittedName>
        <fullName evidence="4">Nucleoside hydrolase</fullName>
    </submittedName>
</protein>
<dbReference type="AlphaFoldDB" id="A0A3A4NFJ1"/>
<dbReference type="GO" id="GO:0005829">
    <property type="term" value="C:cytosol"/>
    <property type="evidence" value="ECO:0007669"/>
    <property type="project" value="TreeGrafter"/>
</dbReference>
<reference evidence="4 5" key="1">
    <citation type="journal article" date="2017" name="ISME J.">
        <title>Energy and carbon metabolisms in a deep terrestrial subsurface fluid microbial community.</title>
        <authorList>
            <person name="Momper L."/>
            <person name="Jungbluth S.P."/>
            <person name="Lee M.D."/>
            <person name="Amend J.P."/>
        </authorList>
    </citation>
    <scope>NUCLEOTIDE SEQUENCE [LARGE SCALE GENOMIC DNA]</scope>
    <source>
        <strain evidence="4">SURF_5</strain>
    </source>
</reference>
<dbReference type="EMBL" id="QZKU01000085">
    <property type="protein sequence ID" value="RJP19743.1"/>
    <property type="molecule type" value="Genomic_DNA"/>
</dbReference>
<evidence type="ECO:0000259" key="3">
    <source>
        <dbReference type="Pfam" id="PF01156"/>
    </source>
</evidence>
<dbReference type="InterPro" id="IPR001910">
    <property type="entry name" value="Inosine/uridine_hydrolase_dom"/>
</dbReference>
<sequence>MPGLGLRKLHMTNPKPVIIDTDPGVDDALALVLALRSPELRVEAITVVNGNVSLKRCTQNALRIVEILGLPDSPPVVPGADKPLKRAPFSSESIHGRDGLGEISFLKDRSGKHRYPPPHIKPRKMYAPELICEVAARYAGEITLITLGPLTNVALALELDPRLSHNIREIITMGGAYSVPGNVTPAAEFNFYCDPEAARQVIQSGIPVVLVGLDVTRNARLSRHRLLQAAKKRTRLNRFLQDSTERVMNVYREREGYHGCPLHDALAVMVAIDRSSVGTKFVHVDIETDGTLTSGMSVTDLRPFFRGEAGRPNAHVAVWVDPDRFQQFLLERIIDNL</sequence>
<dbReference type="PANTHER" id="PTHR12304">
    <property type="entry name" value="INOSINE-URIDINE PREFERRING NUCLEOSIDE HYDROLASE"/>
    <property type="match status" value="1"/>
</dbReference>
<dbReference type="PANTHER" id="PTHR12304:SF4">
    <property type="entry name" value="URIDINE NUCLEOSIDASE"/>
    <property type="match status" value="1"/>
</dbReference>
<dbReference type="InterPro" id="IPR023186">
    <property type="entry name" value="IUNH"/>
</dbReference>
<name>A0A3A4NFJ1_ABYX5</name>
<dbReference type="Pfam" id="PF01156">
    <property type="entry name" value="IU_nuc_hydro"/>
    <property type="match status" value="1"/>
</dbReference>
<evidence type="ECO:0000313" key="4">
    <source>
        <dbReference type="EMBL" id="RJP19743.1"/>
    </source>
</evidence>
<feature type="domain" description="Inosine/uridine-preferring nucleoside hydrolase" evidence="3">
    <location>
        <begin position="17"/>
        <end position="326"/>
    </location>
</feature>
<organism evidence="4 5">
    <name type="scientific">Abyssobacteria bacterium (strain SURF_5)</name>
    <dbReference type="NCBI Taxonomy" id="2093360"/>
    <lineage>
        <taxon>Bacteria</taxon>
        <taxon>Pseudomonadati</taxon>
        <taxon>Candidatus Hydrogenedentota</taxon>
        <taxon>Candidatus Abyssobacteria</taxon>
    </lineage>
</organism>
<dbReference type="InterPro" id="IPR036452">
    <property type="entry name" value="Ribo_hydro-like"/>
</dbReference>
<accession>A0A3A4NFJ1</accession>
<dbReference type="Proteomes" id="UP000265882">
    <property type="component" value="Unassembled WGS sequence"/>
</dbReference>